<dbReference type="InterPro" id="IPR014756">
    <property type="entry name" value="Ig_E-set"/>
</dbReference>
<comment type="caution">
    <text evidence="5">The sequence shown here is derived from an EMBL/GenBank/DDBJ whole genome shotgun (WGS) entry which is preliminary data.</text>
</comment>
<dbReference type="Pfam" id="PF11852">
    <property type="entry name" value="Pullul_strch_C"/>
    <property type="match status" value="1"/>
</dbReference>
<dbReference type="InterPro" id="IPR013783">
    <property type="entry name" value="Ig-like_fold"/>
</dbReference>
<dbReference type="InterPro" id="IPR040671">
    <property type="entry name" value="Pullulanase_N2"/>
</dbReference>
<dbReference type="SUPFAM" id="SSF81296">
    <property type="entry name" value="E set domains"/>
    <property type="match status" value="2"/>
</dbReference>
<evidence type="ECO:0000313" key="5">
    <source>
        <dbReference type="EMBL" id="TQM62122.1"/>
    </source>
</evidence>
<organism evidence="5 6">
    <name type="scientific">Humibacillus xanthopallidus</name>
    <dbReference type="NCBI Taxonomy" id="412689"/>
    <lineage>
        <taxon>Bacteria</taxon>
        <taxon>Bacillati</taxon>
        <taxon>Actinomycetota</taxon>
        <taxon>Actinomycetes</taxon>
        <taxon>Micrococcales</taxon>
        <taxon>Intrasporangiaceae</taxon>
        <taxon>Humibacillus</taxon>
    </lineage>
</organism>
<dbReference type="Proteomes" id="UP000316747">
    <property type="component" value="Unassembled WGS sequence"/>
</dbReference>
<dbReference type="CDD" id="cd12962">
    <property type="entry name" value="X25_BaPul_like"/>
    <property type="match status" value="3"/>
</dbReference>
<sequence length="1944" mass="205730">MRRRPATTAVSLTALVLAGLAVPITATVARAAEPARTATLVGSLQDELGCPGDWQPQCTATDLTRVGDTTTYTRDFTVPKGSYELKVAINHSWEESYGQGSANLPLVLGGDATLRFTYDDATHAIGITPLELSGPATPADAKLASASLRQLATRERFYFVMADRFANGDTGNDQGGLTGSRLETGYDPTDAGFYHGGDLKGVTQKLDYIKGLGTTAIWLTPSFKNRAVQGSGSDASAGYHGYWVTDFTQIDPHLGTNAEMKALITAAHAKGMKVYFDIITNHTADVVDYEGGAHSYISKEAAPYKAADGTVFDDAVVAGKPMCAVTQTAYPDCFPELSATSSFPYKPVFRTDADKTVKVPAWLNDPTMYHNRGDSTFAGESSSYGDFVGLDDLFTERSDVVTGMEDIYKSWVDFGIDGFRIDTVKHVNMQFWQAFSPAILKHAKDIGKPGFNMFGEVFDSNPAYMSQFTTTGKLPATLDFGFQSAALGFAQGKATTGVRDLFAGDDYYTDTDSNAYELPTFLGNHDMGRVGAMLLGGSYDNADAGQRKNLLDRAELANSLMFLTRGNPVVYYGDEQGFTGPASGFDDKRARQDMFGTKTSIYQDDVVIGSPALQGTGAHYSTDVPLYQHIKQLAALRQANPALADGAQIHRYASDAAGIYAFSRIDKAAKREYVVATNNATTPKSATFETYSAGAKFVPLLGGSGDLRADKAGRVTVTLPPLSVAVYRANATMTSSSAAPAIYPTSPSAGGVVGGRAEIGAAVPANTFAEVSFLYRPVGTSTWTPIGTDDNAPYRVFHDVSGIAKGTLLEYRMVAKDLSGRVSATSTYGIVGEPQTSGGGGGGGVGPVTQPGAVSVPGNHNSEMGCPGDWQPACPEAQLALDAKDDIWKGTYTIPAGDYEYKAAIDKTWDENYGAGGAANGSNIAYKAPGGQVSFYYDHRTHWVTSTAQGPIITAPGSFQSELGCPGDWAPDCMRSWLQDPDGDGTYTFSTDRIPAGNYEFKVAVGLSWAEAYPANNVAFSVPADGVVTTITYKSSTHEVSVKTSKAGAAPDLTKAKAFIVGPDLVAWPASALPAGVDPATLKWRLHWSADGGLAVDAEAVTGGSVASLTRDPAGLPASLVADHPELKGAVALRLDKKTAQQLPEILKGQVAVAMYDSTGKLLDATGAQTAIALDSLYAAKAATRSYGVSFTGGKVGFSLWAPTAQSATLLTWPAGSPDQPASAAQRVPMTRAGDGSWSASLPSSARNVRYLYEVKVYAPSTGKVETNLVTDPNSVALTLNSTRSVAVDLKDTAYMPSVWRTAKAPALAKDVDSTIYELHIRDYSMSDAKVPAAKRGSYLAFAENGDGRTHLKELAKAGLNTVHLLPSFDIASIEEDPAKQQTPQCDLASYAPDSTEQQKCVGAVASKDAFNWGYDPYHYSVPDGSYASSAAAADGGSRIAEFRTMVGALHEDGLRVVLDQVFNHTAASGQADKSVLDKVVPGYYQRLNAMGTVETSTCCQNVATEHAMAQKLMVDSVVMWAKDYKVDGFRFDLMGHHSKANMLAVRSALDALTPSKDGVDGKAIYLYGEGWNFGEVANNALFVQATQGQLGGTGIGTFSDRLRDAVRGGGPFDEDPRKQGFGSGEATDDNGAIDKDGKPVNVDAAARLAHDTDLVQLGLAGNLRTFTFRSQASGSVVKGTEVDYNGSPAGYADQPDEVVTYVDAHDNETLFDSLTYKLPVATTMKDRVRMNTLSLATTALAQTPSFWHAGADLLRSKSLNRDSYDSGDWFNRLDWTGADNGFGHGLPPEAQNSAKWSFMKPLLANPALKPASGDVKEASAMAEDLLKLRFSSPLFRLGSAAAINAKVSFPVSGTADAHQGVIVMRIDDTVGADVDPALRGAVVVFNATPSAVSQKVAGLTGQVRLSPVQANGADSVVKQAAYDAGAGALKVPARSVAVFVQPN</sequence>
<dbReference type="SUPFAM" id="SSF51011">
    <property type="entry name" value="Glycosyl hydrolase domain"/>
    <property type="match status" value="2"/>
</dbReference>
<feature type="region of interest" description="Disordered" evidence="2">
    <location>
        <begin position="1610"/>
        <end position="1637"/>
    </location>
</feature>
<dbReference type="Gene3D" id="2.60.40.1130">
    <property type="entry name" value="Rab geranylgeranyltransferase alpha-subunit, insert domain"/>
    <property type="match status" value="1"/>
</dbReference>
<gene>
    <name evidence="5" type="ORF">FBY41_2150</name>
</gene>
<evidence type="ECO:0000256" key="2">
    <source>
        <dbReference type="SAM" id="MobiDB-lite"/>
    </source>
</evidence>
<dbReference type="Pfam" id="PF22058">
    <property type="entry name" value="X25_BaPul_like"/>
    <property type="match status" value="3"/>
</dbReference>
<dbReference type="RefSeq" id="WP_141844225.1">
    <property type="nucleotide sequence ID" value="NZ_VFPM01000002.1"/>
</dbReference>
<evidence type="ECO:0000256" key="1">
    <source>
        <dbReference type="ARBA" id="ARBA00008061"/>
    </source>
</evidence>
<dbReference type="CDD" id="cd11341">
    <property type="entry name" value="AmyAc_Pullulanase_LD-like"/>
    <property type="match status" value="1"/>
</dbReference>
<feature type="domain" description="Glycosyl hydrolase family 13 catalytic" evidence="4">
    <location>
        <begin position="159"/>
        <end position="637"/>
    </location>
</feature>
<dbReference type="InterPro" id="IPR024561">
    <property type="entry name" value="Pullul_strch_C"/>
</dbReference>
<name>A0A543HUZ6_9MICO</name>
<evidence type="ECO:0000259" key="4">
    <source>
        <dbReference type="SMART" id="SM00642"/>
    </source>
</evidence>
<dbReference type="CDD" id="cd11339">
    <property type="entry name" value="AmyAc_bac_CMD_like_2"/>
    <property type="match status" value="1"/>
</dbReference>
<dbReference type="SUPFAM" id="SSF51445">
    <property type="entry name" value="(Trans)glycosidases"/>
    <property type="match status" value="2"/>
</dbReference>
<dbReference type="Gene3D" id="2.60.40.10">
    <property type="entry name" value="Immunoglobulins"/>
    <property type="match status" value="4"/>
</dbReference>
<reference evidence="5 6" key="1">
    <citation type="submission" date="2019-06" db="EMBL/GenBank/DDBJ databases">
        <title>Genome sequencing of plant associated microbes to promote plant fitness in Sorghum bicolor and Oryza sativa.</title>
        <authorList>
            <person name="Coleman-Derr D."/>
        </authorList>
    </citation>
    <scope>NUCLEOTIDE SEQUENCE [LARGE SCALE GENOMIC DNA]</scope>
    <source>
        <strain evidence="5 6">KV-663</strain>
    </source>
</reference>
<dbReference type="Pfam" id="PF17967">
    <property type="entry name" value="Pullulanase_N2"/>
    <property type="match status" value="1"/>
</dbReference>
<dbReference type="NCBIfam" id="TIGR02103">
    <property type="entry name" value="pullul_strch"/>
    <property type="match status" value="1"/>
</dbReference>
<dbReference type="InterPro" id="IPR013780">
    <property type="entry name" value="Glyco_hydro_b"/>
</dbReference>
<dbReference type="InterPro" id="IPR004193">
    <property type="entry name" value="Glyco_hydro_13_N"/>
</dbReference>
<dbReference type="InterPro" id="IPR011839">
    <property type="entry name" value="Pullul_strch"/>
</dbReference>
<keyword evidence="3" id="KW-0732">Signal</keyword>
<dbReference type="CDD" id="cd02860">
    <property type="entry name" value="E_set_Pullulanase"/>
    <property type="match status" value="1"/>
</dbReference>
<dbReference type="Pfam" id="PF00128">
    <property type="entry name" value="Alpha-amylase"/>
    <property type="match status" value="1"/>
</dbReference>
<dbReference type="Gene3D" id="2.60.40.1180">
    <property type="entry name" value="Golgi alpha-mannosidase II"/>
    <property type="match status" value="2"/>
</dbReference>
<dbReference type="InterPro" id="IPR054409">
    <property type="entry name" value="X25_BaPul-like"/>
</dbReference>
<dbReference type="InterPro" id="IPR017853">
    <property type="entry name" value="GH"/>
</dbReference>
<keyword evidence="6" id="KW-1185">Reference proteome</keyword>
<dbReference type="InterPro" id="IPR006047">
    <property type="entry name" value="GH13_cat_dom"/>
</dbReference>
<dbReference type="GO" id="GO:0005975">
    <property type="term" value="P:carbohydrate metabolic process"/>
    <property type="evidence" value="ECO:0007669"/>
    <property type="project" value="InterPro"/>
</dbReference>
<dbReference type="Pfam" id="PF02922">
    <property type="entry name" value="CBM_48"/>
    <property type="match status" value="1"/>
</dbReference>
<feature type="chain" id="PRO_5021923233" evidence="3">
    <location>
        <begin position="32"/>
        <end position="1944"/>
    </location>
</feature>
<evidence type="ECO:0000313" key="6">
    <source>
        <dbReference type="Proteomes" id="UP000316747"/>
    </source>
</evidence>
<dbReference type="GO" id="GO:0051060">
    <property type="term" value="F:pullulanase activity"/>
    <property type="evidence" value="ECO:0007669"/>
    <property type="project" value="InterPro"/>
</dbReference>
<protein>
    <submittedName>
        <fullName evidence="5">Pullulanase-type alpha-1,6-glucosidase</fullName>
    </submittedName>
</protein>
<evidence type="ECO:0000256" key="3">
    <source>
        <dbReference type="SAM" id="SignalP"/>
    </source>
</evidence>
<accession>A0A543HUZ6</accession>
<dbReference type="Gene3D" id="3.20.20.80">
    <property type="entry name" value="Glycosidases"/>
    <property type="match status" value="3"/>
</dbReference>
<proteinExistence type="inferred from homology"/>
<feature type="signal peptide" evidence="3">
    <location>
        <begin position="1"/>
        <end position="31"/>
    </location>
</feature>
<dbReference type="PANTHER" id="PTHR43002">
    <property type="entry name" value="GLYCOGEN DEBRANCHING ENZYME"/>
    <property type="match status" value="1"/>
</dbReference>
<dbReference type="EMBL" id="VFPM01000002">
    <property type="protein sequence ID" value="TQM62122.1"/>
    <property type="molecule type" value="Genomic_DNA"/>
</dbReference>
<dbReference type="SMART" id="SM00642">
    <property type="entry name" value="Aamy"/>
    <property type="match status" value="1"/>
</dbReference>
<dbReference type="OrthoDB" id="9805159at2"/>
<comment type="similarity">
    <text evidence="1">Belongs to the glycosyl hydrolase 13 family.</text>
</comment>